<name>A0AAV7RVI8_PLEWA</name>
<gene>
    <name evidence="2" type="ORF">NDU88_008740</name>
</gene>
<evidence type="ECO:0000313" key="2">
    <source>
        <dbReference type="EMBL" id="KAJ1156015.1"/>
    </source>
</evidence>
<sequence>MLSAPDPAVGMHRASVGPGRGRYSAADSGPAQITSVLTHAVVGRFIGVYRFSAHPIDRGLSQGVQGTDASQDLFWAVRGVLY</sequence>
<dbReference type="AlphaFoldDB" id="A0AAV7RVI8"/>
<dbReference type="Proteomes" id="UP001066276">
    <property type="component" value="Chromosome 5"/>
</dbReference>
<feature type="region of interest" description="Disordered" evidence="1">
    <location>
        <begin position="1"/>
        <end position="27"/>
    </location>
</feature>
<organism evidence="2 3">
    <name type="scientific">Pleurodeles waltl</name>
    <name type="common">Iberian ribbed newt</name>
    <dbReference type="NCBI Taxonomy" id="8319"/>
    <lineage>
        <taxon>Eukaryota</taxon>
        <taxon>Metazoa</taxon>
        <taxon>Chordata</taxon>
        <taxon>Craniata</taxon>
        <taxon>Vertebrata</taxon>
        <taxon>Euteleostomi</taxon>
        <taxon>Amphibia</taxon>
        <taxon>Batrachia</taxon>
        <taxon>Caudata</taxon>
        <taxon>Salamandroidea</taxon>
        <taxon>Salamandridae</taxon>
        <taxon>Pleurodelinae</taxon>
        <taxon>Pleurodeles</taxon>
    </lineage>
</organism>
<reference evidence="2" key="1">
    <citation type="journal article" date="2022" name="bioRxiv">
        <title>Sequencing and chromosome-scale assembly of the giantPleurodeles waltlgenome.</title>
        <authorList>
            <person name="Brown T."/>
            <person name="Elewa A."/>
            <person name="Iarovenko S."/>
            <person name="Subramanian E."/>
            <person name="Araus A.J."/>
            <person name="Petzold A."/>
            <person name="Susuki M."/>
            <person name="Suzuki K.-i.T."/>
            <person name="Hayashi T."/>
            <person name="Toyoda A."/>
            <person name="Oliveira C."/>
            <person name="Osipova E."/>
            <person name="Leigh N.D."/>
            <person name="Simon A."/>
            <person name="Yun M.H."/>
        </authorList>
    </citation>
    <scope>NUCLEOTIDE SEQUENCE</scope>
    <source>
        <strain evidence="2">20211129_DDA</strain>
        <tissue evidence="2">Liver</tissue>
    </source>
</reference>
<comment type="caution">
    <text evidence="2">The sequence shown here is derived from an EMBL/GenBank/DDBJ whole genome shotgun (WGS) entry which is preliminary data.</text>
</comment>
<accession>A0AAV7RVI8</accession>
<dbReference type="EMBL" id="JANPWB010000009">
    <property type="protein sequence ID" value="KAJ1156015.1"/>
    <property type="molecule type" value="Genomic_DNA"/>
</dbReference>
<evidence type="ECO:0000256" key="1">
    <source>
        <dbReference type="SAM" id="MobiDB-lite"/>
    </source>
</evidence>
<proteinExistence type="predicted"/>
<protein>
    <submittedName>
        <fullName evidence="2">Uncharacterized protein</fullName>
    </submittedName>
</protein>
<evidence type="ECO:0000313" key="3">
    <source>
        <dbReference type="Proteomes" id="UP001066276"/>
    </source>
</evidence>
<keyword evidence="3" id="KW-1185">Reference proteome</keyword>